<name>A0A0K3A0N3_9XANT</name>
<feature type="region of interest" description="Disordered" evidence="1">
    <location>
        <begin position="56"/>
        <end position="83"/>
    </location>
</feature>
<proteinExistence type="predicted"/>
<keyword evidence="3" id="KW-0449">Lipoprotein</keyword>
<gene>
    <name evidence="3" type="ORF">XTALMG727_2579</name>
</gene>
<keyword evidence="2" id="KW-0732">Signal</keyword>
<sequence>MTRNLLLCLPLLALAACTQQPSPSGTDAAVATTPAVAAPAAATAAAAPIAPVPAVPSMSAPATSDAQASGQPNGERPTLMVTSTSGTIDCDGHNLDITGSDAKLVLRGQCGMIALLGANGTLQIEHAEGVRVVGDNAQVVMHSDAKNVELFGRHGNLQMGRIQTLAVPGDENQLRAIAIGSATLHGSKNQLTQQTGTAQVQDYGRDNQIAGN</sequence>
<keyword evidence="4" id="KW-1185">Reference proteome</keyword>
<evidence type="ECO:0000313" key="4">
    <source>
        <dbReference type="Proteomes" id="UP000046187"/>
    </source>
</evidence>
<evidence type="ECO:0000313" key="3">
    <source>
        <dbReference type="EMBL" id="CTP89045.1"/>
    </source>
</evidence>
<accession>A0A0K3A0N3</accession>
<feature type="chain" id="PRO_5012836591" evidence="2">
    <location>
        <begin position="16"/>
        <end position="212"/>
    </location>
</feature>
<organism evidence="3 4">
    <name type="scientific">Xanthomonas graminis pv. arrhenatheri LMG 727</name>
    <dbReference type="NCBI Taxonomy" id="1195923"/>
    <lineage>
        <taxon>Bacteria</taxon>
        <taxon>Pseudomonadati</taxon>
        <taxon>Pseudomonadota</taxon>
        <taxon>Gammaproteobacteria</taxon>
        <taxon>Lysobacterales</taxon>
        <taxon>Lysobacteraceae</taxon>
        <taxon>Xanthomonas</taxon>
        <taxon>Xanthomonas translucens group</taxon>
        <taxon>Xanthomonas graminis</taxon>
    </lineage>
</organism>
<feature type="signal peptide" evidence="2">
    <location>
        <begin position="1"/>
        <end position="15"/>
    </location>
</feature>
<dbReference type="PROSITE" id="PS51257">
    <property type="entry name" value="PROKAR_LIPOPROTEIN"/>
    <property type="match status" value="1"/>
</dbReference>
<evidence type="ECO:0000256" key="1">
    <source>
        <dbReference type="SAM" id="MobiDB-lite"/>
    </source>
</evidence>
<dbReference type="Proteomes" id="UP000046187">
    <property type="component" value="Unassembled WGS sequence"/>
</dbReference>
<dbReference type="Pfam" id="PF11259">
    <property type="entry name" value="DUF3060"/>
    <property type="match status" value="1"/>
</dbReference>
<dbReference type="AlphaFoldDB" id="A0A0K3A0N3"/>
<reference evidence="4" key="1">
    <citation type="submission" date="2015-07" db="EMBL/GenBank/DDBJ databases">
        <authorList>
            <person name="Wibberg D."/>
        </authorList>
    </citation>
    <scope>NUCLEOTIDE SEQUENCE [LARGE SCALE GENOMIC DNA]</scope>
</reference>
<dbReference type="InterPro" id="IPR021417">
    <property type="entry name" value="DUF3060"/>
</dbReference>
<protein>
    <submittedName>
        <fullName evidence="3">Lipoprotein</fullName>
    </submittedName>
</protein>
<evidence type="ECO:0000256" key="2">
    <source>
        <dbReference type="SAM" id="SignalP"/>
    </source>
</evidence>
<dbReference type="EMBL" id="CXOI01000043">
    <property type="protein sequence ID" value="CTP89045.1"/>
    <property type="molecule type" value="Genomic_DNA"/>
</dbReference>
<dbReference type="RefSeq" id="WP_053835715.1">
    <property type="nucleotide sequence ID" value="NZ_CXOI01000043.1"/>
</dbReference>